<dbReference type="InterPro" id="IPR011611">
    <property type="entry name" value="PfkB_dom"/>
</dbReference>
<feature type="domain" description="Carbohydrate kinase PfkB" evidence="7">
    <location>
        <begin position="8"/>
        <end position="300"/>
    </location>
</feature>
<dbReference type="SUPFAM" id="SSF53613">
    <property type="entry name" value="Ribokinase-like"/>
    <property type="match status" value="1"/>
</dbReference>
<dbReference type="GO" id="GO:0005524">
    <property type="term" value="F:ATP binding"/>
    <property type="evidence" value="ECO:0007669"/>
    <property type="project" value="UniProtKB-KW"/>
</dbReference>
<dbReference type="NCBIfam" id="TIGR03168">
    <property type="entry name" value="1-PFK"/>
    <property type="match status" value="1"/>
</dbReference>
<reference evidence="8 9" key="1">
    <citation type="submission" date="2016-10" db="EMBL/GenBank/DDBJ databases">
        <authorList>
            <person name="Varghese N."/>
            <person name="Submissions S."/>
        </authorList>
    </citation>
    <scope>NUCLEOTIDE SEQUENCE [LARGE SCALE GENOMIC DNA]</scope>
    <source>
        <strain evidence="8 9">IAM 15147</strain>
    </source>
</reference>
<name>A0AA94HQ17_9MICO</name>
<dbReference type="Pfam" id="PF00294">
    <property type="entry name" value="PfkB"/>
    <property type="match status" value="1"/>
</dbReference>
<dbReference type="GO" id="GO:0005829">
    <property type="term" value="C:cytosol"/>
    <property type="evidence" value="ECO:0007669"/>
    <property type="project" value="TreeGrafter"/>
</dbReference>
<evidence type="ECO:0000313" key="8">
    <source>
        <dbReference type="EMBL" id="SFS19042.1"/>
    </source>
</evidence>
<evidence type="ECO:0000313" key="9">
    <source>
        <dbReference type="Proteomes" id="UP000198506"/>
    </source>
</evidence>
<dbReference type="GO" id="GO:0008443">
    <property type="term" value="F:phosphofructokinase activity"/>
    <property type="evidence" value="ECO:0007669"/>
    <property type="project" value="TreeGrafter"/>
</dbReference>
<dbReference type="PANTHER" id="PTHR46566">
    <property type="entry name" value="1-PHOSPHOFRUCTOKINASE-RELATED"/>
    <property type="match status" value="1"/>
</dbReference>
<comment type="similarity">
    <text evidence="1">Belongs to the carbohydrate kinase PfkB family.</text>
</comment>
<dbReference type="PANTHER" id="PTHR46566:SF5">
    <property type="entry name" value="1-PHOSPHOFRUCTOKINASE"/>
    <property type="match status" value="1"/>
</dbReference>
<dbReference type="InterPro" id="IPR017583">
    <property type="entry name" value="Tagatose/fructose_Pkinase"/>
</dbReference>
<keyword evidence="4" id="KW-0418">Kinase</keyword>
<sequence length="331" mass="32262">MILTLTLNPSIDRTVELPSRLERGAVQRAAAAADEVAAGKGINVARVLAAAGVPARAIVMAGADDRFAGMLAADGVDAVCVPVEAAVRTNIALTEADGTTTKINEPGAPLDEGAVVAMLDAVRANAAAADWLVIAGSLPTGARPEIIVDAIGAARGAHAGIRIAVDTSGAPLAAAIAAGGIDLAKPNDEELEELLGLAPGTIADRDDAAAAACALVGRGVGTVLLTLGGAGAILADAEHALHAVPPPTEVRSTVGAGDASLAGWLIAAVRGDDAAGRLRQAVAHGSAAAALPGTGFPAPADADAARVAVASVTTTDIPSTAAAAAADPQEH</sequence>
<evidence type="ECO:0000256" key="6">
    <source>
        <dbReference type="PIRNR" id="PIRNR000535"/>
    </source>
</evidence>
<accession>A0AA94HQ17</accession>
<dbReference type="Gene3D" id="3.40.1190.20">
    <property type="match status" value="1"/>
</dbReference>
<dbReference type="EMBL" id="FOZN01000004">
    <property type="protein sequence ID" value="SFS19042.1"/>
    <property type="molecule type" value="Genomic_DNA"/>
</dbReference>
<keyword evidence="3" id="KW-0547">Nucleotide-binding</keyword>
<comment type="caution">
    <text evidence="8">The sequence shown here is derived from an EMBL/GenBank/DDBJ whole genome shotgun (WGS) entry which is preliminary data.</text>
</comment>
<organism evidence="8 9">
    <name type="scientific">Agrococcus baldri</name>
    <dbReference type="NCBI Taxonomy" id="153730"/>
    <lineage>
        <taxon>Bacteria</taxon>
        <taxon>Bacillati</taxon>
        <taxon>Actinomycetota</taxon>
        <taxon>Actinomycetes</taxon>
        <taxon>Micrococcales</taxon>
        <taxon>Microbacteriaceae</taxon>
        <taxon>Agrococcus</taxon>
    </lineage>
</organism>
<keyword evidence="5" id="KW-0067">ATP-binding</keyword>
<keyword evidence="9" id="KW-1185">Reference proteome</keyword>
<evidence type="ECO:0000256" key="4">
    <source>
        <dbReference type="ARBA" id="ARBA00022777"/>
    </source>
</evidence>
<dbReference type="AlphaFoldDB" id="A0AA94HQ17"/>
<evidence type="ECO:0000256" key="3">
    <source>
        <dbReference type="ARBA" id="ARBA00022741"/>
    </source>
</evidence>
<evidence type="ECO:0000256" key="1">
    <source>
        <dbReference type="ARBA" id="ARBA00010688"/>
    </source>
</evidence>
<proteinExistence type="inferred from homology"/>
<dbReference type="InterPro" id="IPR029056">
    <property type="entry name" value="Ribokinase-like"/>
</dbReference>
<evidence type="ECO:0000256" key="5">
    <source>
        <dbReference type="ARBA" id="ARBA00022840"/>
    </source>
</evidence>
<dbReference type="RefSeq" id="WP_092919749.1">
    <property type="nucleotide sequence ID" value="NZ_FOZN01000004.1"/>
</dbReference>
<dbReference type="PIRSF" id="PIRSF000535">
    <property type="entry name" value="1PFK/6PFK/LacC"/>
    <property type="match status" value="1"/>
</dbReference>
<dbReference type="Proteomes" id="UP000198506">
    <property type="component" value="Unassembled WGS sequence"/>
</dbReference>
<keyword evidence="2 6" id="KW-0808">Transferase</keyword>
<gene>
    <name evidence="8" type="ORF">SAMN04487783_2805</name>
</gene>
<evidence type="ECO:0000256" key="2">
    <source>
        <dbReference type="ARBA" id="ARBA00022679"/>
    </source>
</evidence>
<protein>
    <submittedName>
        <fullName evidence="8">1-phosphofructokinase</fullName>
    </submittedName>
</protein>
<evidence type="ECO:0000259" key="7">
    <source>
        <dbReference type="Pfam" id="PF00294"/>
    </source>
</evidence>